<sequence length="205" mass="23662">MGRRKVEIKRIQDKNCRQVAFCKRRKGLLKKAKEISVLCDVDVAVVIISNRGRLHEFSSNNSLTEILQRYESHVEAEKENSAEIQVPEHSKYSVFTTMGELLQTTERQLEETNDDGLAVTDLIHLENELQTALIQVRSRKTHLLLESAKGLHEKEKLLQEEKEHLEDNIASIKKNREVNEMSTDFANFPVPHIICGQQRMTLNFL</sequence>
<keyword evidence="4" id="KW-0804">Transcription</keyword>
<dbReference type="SMART" id="SM00432">
    <property type="entry name" value="MADS"/>
    <property type="match status" value="1"/>
</dbReference>
<keyword evidence="5" id="KW-0539">Nucleus</keyword>
<feature type="domain" description="MADS-box" evidence="7">
    <location>
        <begin position="1"/>
        <end position="61"/>
    </location>
</feature>
<comment type="caution">
    <text evidence="9">The sequence shown here is derived from an EMBL/GenBank/DDBJ whole genome shotgun (WGS) entry which is preliminary data.</text>
</comment>
<organism evidence="9 10">
    <name type="scientific">Solanum stoloniferum</name>
    <dbReference type="NCBI Taxonomy" id="62892"/>
    <lineage>
        <taxon>Eukaryota</taxon>
        <taxon>Viridiplantae</taxon>
        <taxon>Streptophyta</taxon>
        <taxon>Embryophyta</taxon>
        <taxon>Tracheophyta</taxon>
        <taxon>Spermatophyta</taxon>
        <taxon>Magnoliopsida</taxon>
        <taxon>eudicotyledons</taxon>
        <taxon>Gunneridae</taxon>
        <taxon>Pentapetalae</taxon>
        <taxon>asterids</taxon>
        <taxon>lamiids</taxon>
        <taxon>Solanales</taxon>
        <taxon>Solanaceae</taxon>
        <taxon>Solanoideae</taxon>
        <taxon>Solaneae</taxon>
        <taxon>Solanum</taxon>
    </lineage>
</organism>
<keyword evidence="3" id="KW-0238">DNA-binding</keyword>
<gene>
    <name evidence="9" type="ORF">AABB24_039547</name>
</gene>
<dbReference type="Proteomes" id="UP001627284">
    <property type="component" value="Unassembled WGS sequence"/>
</dbReference>
<dbReference type="CDD" id="cd00265">
    <property type="entry name" value="MADS_MEF2_like"/>
    <property type="match status" value="1"/>
</dbReference>
<dbReference type="PRINTS" id="PR00404">
    <property type="entry name" value="MADSDOMAIN"/>
</dbReference>
<keyword evidence="6" id="KW-0175">Coiled coil</keyword>
<evidence type="ECO:0000313" key="9">
    <source>
        <dbReference type="EMBL" id="KAL3321976.1"/>
    </source>
</evidence>
<feature type="domain" description="K-box" evidence="8">
    <location>
        <begin position="85"/>
        <end position="175"/>
    </location>
</feature>
<evidence type="ECO:0000259" key="7">
    <source>
        <dbReference type="PROSITE" id="PS50066"/>
    </source>
</evidence>
<dbReference type="InterPro" id="IPR002100">
    <property type="entry name" value="TF_MADSbox"/>
</dbReference>
<evidence type="ECO:0000256" key="5">
    <source>
        <dbReference type="ARBA" id="ARBA00023242"/>
    </source>
</evidence>
<dbReference type="Gene3D" id="3.40.1810.10">
    <property type="entry name" value="Transcription factor, MADS-box"/>
    <property type="match status" value="1"/>
</dbReference>
<keyword evidence="2" id="KW-0805">Transcription regulation</keyword>
<evidence type="ECO:0000256" key="4">
    <source>
        <dbReference type="ARBA" id="ARBA00023163"/>
    </source>
</evidence>
<accession>A0ABD2QR17</accession>
<evidence type="ECO:0000256" key="1">
    <source>
        <dbReference type="ARBA" id="ARBA00004123"/>
    </source>
</evidence>
<evidence type="ECO:0000256" key="3">
    <source>
        <dbReference type="ARBA" id="ARBA00023125"/>
    </source>
</evidence>
<feature type="coiled-coil region" evidence="6">
    <location>
        <begin position="148"/>
        <end position="175"/>
    </location>
</feature>
<keyword evidence="10" id="KW-1185">Reference proteome</keyword>
<dbReference type="InterPro" id="IPR036879">
    <property type="entry name" value="TF_MADSbox_sf"/>
</dbReference>
<dbReference type="PROSITE" id="PS51297">
    <property type="entry name" value="K_BOX"/>
    <property type="match status" value="1"/>
</dbReference>
<dbReference type="Pfam" id="PF01486">
    <property type="entry name" value="K-box"/>
    <property type="match status" value="1"/>
</dbReference>
<dbReference type="InterPro" id="IPR050142">
    <property type="entry name" value="MADS-box/MEF2_TF"/>
</dbReference>
<dbReference type="PROSITE" id="PS50066">
    <property type="entry name" value="MADS_BOX_2"/>
    <property type="match status" value="1"/>
</dbReference>
<evidence type="ECO:0000313" key="10">
    <source>
        <dbReference type="Proteomes" id="UP001627284"/>
    </source>
</evidence>
<dbReference type="InterPro" id="IPR002487">
    <property type="entry name" value="TF_Kbox"/>
</dbReference>
<dbReference type="InterPro" id="IPR033896">
    <property type="entry name" value="MEF2-like_N"/>
</dbReference>
<dbReference type="EMBL" id="JBJKTR010000024">
    <property type="protein sequence ID" value="KAL3321976.1"/>
    <property type="molecule type" value="Genomic_DNA"/>
</dbReference>
<evidence type="ECO:0000256" key="6">
    <source>
        <dbReference type="SAM" id="Coils"/>
    </source>
</evidence>
<evidence type="ECO:0008006" key="11">
    <source>
        <dbReference type="Google" id="ProtNLM"/>
    </source>
</evidence>
<dbReference type="Pfam" id="PF00319">
    <property type="entry name" value="SRF-TF"/>
    <property type="match status" value="1"/>
</dbReference>
<reference evidence="9 10" key="1">
    <citation type="submission" date="2024-05" db="EMBL/GenBank/DDBJ databases">
        <title>De novo assembly of an allotetraploid wild potato.</title>
        <authorList>
            <person name="Hosaka A.J."/>
        </authorList>
    </citation>
    <scope>NUCLEOTIDE SEQUENCE [LARGE SCALE GENOMIC DNA]</scope>
    <source>
        <tissue evidence="9">Young leaves</tissue>
    </source>
</reference>
<proteinExistence type="predicted"/>
<name>A0ABD2QR17_9SOLN</name>
<protein>
    <recommendedName>
        <fullName evidence="11">Agamous-like MADS-box protein AGL27</fullName>
    </recommendedName>
</protein>
<evidence type="ECO:0000259" key="8">
    <source>
        <dbReference type="PROSITE" id="PS51297"/>
    </source>
</evidence>
<dbReference type="SUPFAM" id="SSF55455">
    <property type="entry name" value="SRF-like"/>
    <property type="match status" value="1"/>
</dbReference>
<evidence type="ECO:0000256" key="2">
    <source>
        <dbReference type="ARBA" id="ARBA00023015"/>
    </source>
</evidence>
<comment type="subcellular location">
    <subcellularLocation>
        <location evidence="1">Nucleus</location>
    </subcellularLocation>
</comment>
<dbReference type="AlphaFoldDB" id="A0ABD2QR17"/>
<dbReference type="GO" id="GO:0003677">
    <property type="term" value="F:DNA binding"/>
    <property type="evidence" value="ECO:0007669"/>
    <property type="project" value="UniProtKB-KW"/>
</dbReference>
<dbReference type="GO" id="GO:0005634">
    <property type="term" value="C:nucleus"/>
    <property type="evidence" value="ECO:0007669"/>
    <property type="project" value="UniProtKB-SubCell"/>
</dbReference>
<dbReference type="PANTHER" id="PTHR48019">
    <property type="entry name" value="SERUM RESPONSE FACTOR HOMOLOG"/>
    <property type="match status" value="1"/>
</dbReference>